<dbReference type="PROSITE" id="PS50156">
    <property type="entry name" value="SSD"/>
    <property type="match status" value="1"/>
</dbReference>
<dbReference type="PANTHER" id="PTHR10796">
    <property type="entry name" value="PATCHED-RELATED"/>
    <property type="match status" value="1"/>
</dbReference>
<dbReference type="InterPro" id="IPR000731">
    <property type="entry name" value="SSD"/>
</dbReference>
<reference evidence="5" key="1">
    <citation type="submission" date="2021-01" db="EMBL/GenBank/DDBJ databases">
        <authorList>
            <person name="Corre E."/>
            <person name="Pelletier E."/>
            <person name="Niang G."/>
            <person name="Scheremetjew M."/>
            <person name="Finn R."/>
            <person name="Kale V."/>
            <person name="Holt S."/>
            <person name="Cochrane G."/>
            <person name="Meng A."/>
            <person name="Brown T."/>
            <person name="Cohen L."/>
        </authorList>
    </citation>
    <scope>NUCLEOTIDE SEQUENCE</scope>
    <source>
        <strain evidence="5">CCMP1381</strain>
    </source>
</reference>
<feature type="domain" description="SSD" evidence="4">
    <location>
        <begin position="221"/>
        <end position="384"/>
    </location>
</feature>
<keyword evidence="3" id="KW-0472">Membrane</keyword>
<dbReference type="GO" id="GO:0016020">
    <property type="term" value="C:membrane"/>
    <property type="evidence" value="ECO:0007669"/>
    <property type="project" value="TreeGrafter"/>
</dbReference>
<evidence type="ECO:0000256" key="2">
    <source>
        <dbReference type="SAM" id="MobiDB-lite"/>
    </source>
</evidence>
<feature type="transmembrane region" description="Helical" evidence="3">
    <location>
        <begin position="331"/>
        <end position="356"/>
    </location>
</feature>
<dbReference type="AlphaFoldDB" id="A0A7S2G6F6"/>
<feature type="region of interest" description="Disordered" evidence="2">
    <location>
        <begin position="427"/>
        <end position="453"/>
    </location>
</feature>
<name>A0A7S2G6F6_9STRA</name>
<evidence type="ECO:0000256" key="3">
    <source>
        <dbReference type="SAM" id="Phobius"/>
    </source>
</evidence>
<feature type="compositionally biased region" description="Basic and acidic residues" evidence="2">
    <location>
        <begin position="427"/>
        <end position="441"/>
    </location>
</feature>
<keyword evidence="3" id="KW-1133">Transmembrane helix</keyword>
<evidence type="ECO:0000313" key="5">
    <source>
        <dbReference type="EMBL" id="CAD9435159.1"/>
    </source>
</evidence>
<feature type="region of interest" description="Disordered" evidence="2">
    <location>
        <begin position="882"/>
        <end position="903"/>
    </location>
</feature>
<feature type="transmembrane region" description="Helical" evidence="3">
    <location>
        <begin position="481"/>
        <end position="501"/>
    </location>
</feature>
<accession>A0A7S2G6F6</accession>
<feature type="transmembrane region" description="Helical" evidence="3">
    <location>
        <begin position="697"/>
        <end position="717"/>
    </location>
</feature>
<feature type="transmembrane region" description="Helical" evidence="3">
    <location>
        <begin position="785"/>
        <end position="818"/>
    </location>
</feature>
<evidence type="ECO:0000259" key="4">
    <source>
        <dbReference type="PROSITE" id="PS50156"/>
    </source>
</evidence>
<dbReference type="InterPro" id="IPR053958">
    <property type="entry name" value="HMGCR/SNAP/NPC1-like_SSD"/>
</dbReference>
<evidence type="ECO:0000256" key="1">
    <source>
        <dbReference type="ARBA" id="ARBA00005585"/>
    </source>
</evidence>
<organism evidence="5">
    <name type="scientific">Octactis speculum</name>
    <dbReference type="NCBI Taxonomy" id="3111310"/>
    <lineage>
        <taxon>Eukaryota</taxon>
        <taxon>Sar</taxon>
        <taxon>Stramenopiles</taxon>
        <taxon>Ochrophyta</taxon>
        <taxon>Dictyochophyceae</taxon>
        <taxon>Dictyochales</taxon>
        <taxon>Dictyochaceae</taxon>
        <taxon>Octactis</taxon>
    </lineage>
</organism>
<sequence>MIGLPAFLWAGKVTENRAEKLWFPSDTQSSVDQKAYEDHFPRSGAMATLIAESKGNSGVLTKAALTDLLDIHTTIASATTSKGDTLADLCVSAYYVTGTTCYMQNILAAWSYDADTLAAEASDASVATTLNTYFSQKELETMLGKMTYEGANVSSAEALKILYFLEDDTEVIEGKYINEGNDLWEAKFLNKVWDAGSSELKYYAMASRSWGDVFSDAIGGDIVLMNIAYYIMIIYLSMNLGRLPCLPGCPNYNSRVLLAISSVLAILLSMGAAFGLCAMMGFIWSPQHGVLPFVLLGLGVDDSFVIVSAFDHTNPRDPIPLRMRNTLAHAATSITVTSLTDFVAFAISTTSAIPALSSFCMYAAVAILFLFIMQITFFASCVCFDEQRQRKKRIDCCPCFTTSCVSCCGSCCPSTLDDGYGAAEKAEEGGVEGGKQKDKGINDSSGEIDDTHGQEVPQNYISHILETKYAPFLLKPMVKPAVLFLFTLLLALCCSLGVPNLTVEDNERSFITDGSYLLETLGRDDKYFGDEGEYVYVVTKDIDYFAEQSNLAAIKSDVAGVQYLRDPYDTDSYDSWYDEYETYCASNSSMADYATDEDVFYACFRSFLESDAGIYYGADIAFVDGQDEPGVDYVVATRIKTQFKDMSVYSKGKNREDSGKVIKAMDAVRDVDWSVSAFSWSYTFSKWETYKIIQEELVTNVILCLVAVFVITTLLIGHPGCSGLVFICVAMTVLDILGCMYFWGLFIDNVSVIQTVIAIGLCVDYAAHVGHCFMLKAGTNEERVIAALADVGAAVLNGGISTFLAVSLLAGSASYVFVVLFKQFFLTVILGLVHGLILLPVLLAYVGPPCYASVEAEALKRRNKGNDESDLFSEPPIEKKNEKVVSCEPTPSGDDAKGLVTQG</sequence>
<feature type="transmembrane region" description="Helical" evidence="3">
    <location>
        <begin position="256"/>
        <end position="284"/>
    </location>
</feature>
<feature type="transmembrane region" description="Helical" evidence="3">
    <location>
        <begin position="217"/>
        <end position="236"/>
    </location>
</feature>
<proteinExistence type="inferred from homology"/>
<feature type="transmembrane region" description="Helical" evidence="3">
    <location>
        <begin position="362"/>
        <end position="384"/>
    </location>
</feature>
<protein>
    <recommendedName>
        <fullName evidence="4">SSD domain-containing protein</fullName>
    </recommendedName>
</protein>
<dbReference type="Pfam" id="PF12349">
    <property type="entry name" value="Sterol-sensing"/>
    <property type="match status" value="1"/>
</dbReference>
<keyword evidence="3" id="KW-0812">Transmembrane</keyword>
<feature type="transmembrane region" description="Helical" evidence="3">
    <location>
        <begin position="724"/>
        <end position="746"/>
    </location>
</feature>
<feature type="transmembrane region" description="Helical" evidence="3">
    <location>
        <begin position="290"/>
        <end position="310"/>
    </location>
</feature>
<gene>
    <name evidence="5" type="ORF">DSPE1174_LOCUS17073</name>
</gene>
<feature type="transmembrane region" description="Helical" evidence="3">
    <location>
        <begin position="824"/>
        <end position="846"/>
    </location>
</feature>
<dbReference type="InterPro" id="IPR051697">
    <property type="entry name" value="Patched_domain-protein"/>
</dbReference>
<dbReference type="EMBL" id="HBGS01033157">
    <property type="protein sequence ID" value="CAD9435159.1"/>
    <property type="molecule type" value="Transcribed_RNA"/>
</dbReference>
<comment type="similarity">
    <text evidence="1">Belongs to the patched family.</text>
</comment>
<dbReference type="Gene3D" id="1.20.1640.10">
    <property type="entry name" value="Multidrug efflux transporter AcrB transmembrane domain"/>
    <property type="match status" value="2"/>
</dbReference>
<dbReference type="SUPFAM" id="SSF82866">
    <property type="entry name" value="Multidrug efflux transporter AcrB transmembrane domain"/>
    <property type="match status" value="2"/>
</dbReference>
<feature type="transmembrane region" description="Helical" evidence="3">
    <location>
        <begin position="752"/>
        <end position="773"/>
    </location>
</feature>
<dbReference type="PANTHER" id="PTHR10796:SF130">
    <property type="entry name" value="PATCHED DOMAIN-CONTAINING PROTEIN 3-LIKE PROTEIN"/>
    <property type="match status" value="1"/>
</dbReference>